<dbReference type="PhylomeDB" id="A4WJL1"/>
<accession>A4WJL1</accession>
<dbReference type="HOGENOM" id="CLU_893169_0_0_2"/>
<dbReference type="EMBL" id="CP000660">
    <property type="protein sequence ID" value="ABP50578.1"/>
    <property type="molecule type" value="Genomic_DNA"/>
</dbReference>
<evidence type="ECO:0000313" key="2">
    <source>
        <dbReference type="EMBL" id="ABP50578.1"/>
    </source>
</evidence>
<proteinExistence type="predicted"/>
<keyword evidence="1" id="KW-1133">Transmembrane helix</keyword>
<evidence type="ECO:0000313" key="3">
    <source>
        <dbReference type="Proteomes" id="UP000001567"/>
    </source>
</evidence>
<keyword evidence="1" id="KW-0472">Membrane</keyword>
<dbReference type="Proteomes" id="UP000001567">
    <property type="component" value="Chromosome"/>
</dbReference>
<dbReference type="AlphaFoldDB" id="A4WJL1"/>
<dbReference type="SUPFAM" id="SSF53807">
    <property type="entry name" value="Helical backbone' metal receptor"/>
    <property type="match status" value="1"/>
</dbReference>
<protein>
    <submittedName>
        <fullName evidence="2">Periplasmic solute binding protein</fullName>
    </submittedName>
</protein>
<reference evidence="2 3" key="1">
    <citation type="submission" date="2007-04" db="EMBL/GenBank/DDBJ databases">
        <title>Complete sequence of Pyrobaculum arsenaticum DSM 13514.</title>
        <authorList>
            <consortium name="US DOE Joint Genome Institute"/>
            <person name="Copeland A."/>
            <person name="Lucas S."/>
            <person name="Lapidus A."/>
            <person name="Barry K."/>
            <person name="Glavina del Rio T."/>
            <person name="Dalin E."/>
            <person name="Tice H."/>
            <person name="Pitluck S."/>
            <person name="Chain P."/>
            <person name="Malfatti S."/>
            <person name="Shin M."/>
            <person name="Vergez L."/>
            <person name="Schmutz J."/>
            <person name="Larimer F."/>
            <person name="Land M."/>
            <person name="Hauser L."/>
            <person name="Kyrpides N."/>
            <person name="Mikhailova N."/>
            <person name="Cozen A.E."/>
            <person name="Fitz-Gibbon S.T."/>
            <person name="House C.H."/>
            <person name="Saltikov C."/>
            <person name="Lowe T.M."/>
            <person name="Richardson P."/>
        </authorList>
    </citation>
    <scope>NUCLEOTIDE SEQUENCE [LARGE SCALE GENOMIC DNA]</scope>
    <source>
        <strain evidence="3">ATCC 700994 / DSM 13514 / JCM 11321 / PZ6</strain>
    </source>
</reference>
<feature type="transmembrane region" description="Helical" evidence="1">
    <location>
        <begin position="33"/>
        <end position="53"/>
    </location>
</feature>
<dbReference type="STRING" id="340102.Pars_0998"/>
<sequence>MHGVGISPAYINRRCAQNLKMYIAIMLMQWSKALLWSVLVVALAVAAIVTILASQPQTQPPVVSQTPVRPKIIVSFPAYDKILAQAFPEAEVVLLTKGISDPHEYQLTPQDLQLLRSLTDKDVVVDTMHASFELKIAEMAQRGEIKAKVIKTPDFETYLTWDGKEVKLTSYGQEQGGVNMHSHGLYPPDVLKLIDAVSSASGLTPNATFVNGLRQLQDKYAGKLSGKAVALTPAAQYILYWLGYRDIAVFIKEPGVPPSQEDVAKALQYAKEGAPVLAAVVSGEALRVVDMFKNKAEEAGINAKVIVADFSKGYLEVLREVTEQIARSQGG</sequence>
<name>A4WJL1_PYRAR</name>
<organism evidence="2 3">
    <name type="scientific">Pyrobaculum arsenaticum (strain DSM 13514 / JCM 11321 / PZ6)</name>
    <dbReference type="NCBI Taxonomy" id="340102"/>
    <lineage>
        <taxon>Archaea</taxon>
        <taxon>Thermoproteota</taxon>
        <taxon>Thermoprotei</taxon>
        <taxon>Thermoproteales</taxon>
        <taxon>Thermoproteaceae</taxon>
        <taxon>Pyrobaculum</taxon>
    </lineage>
</organism>
<evidence type="ECO:0000256" key="1">
    <source>
        <dbReference type="SAM" id="Phobius"/>
    </source>
</evidence>
<gene>
    <name evidence="2" type="ordered locus">Pars_0998</name>
</gene>
<dbReference type="KEGG" id="pas:Pars_0998"/>
<keyword evidence="1" id="KW-0812">Transmembrane</keyword>